<dbReference type="SUPFAM" id="SSF55190">
    <property type="entry name" value="Arginyl-tRNA synthetase (ArgRS), N-terminal 'additional' domain"/>
    <property type="match status" value="1"/>
</dbReference>
<evidence type="ECO:0000313" key="2">
    <source>
        <dbReference type="EMBL" id="MBO0517076.1"/>
    </source>
</evidence>
<name>A0A939FF87_9ACTN</name>
<proteinExistence type="predicted"/>
<dbReference type="GO" id="GO:0004814">
    <property type="term" value="F:arginine-tRNA ligase activity"/>
    <property type="evidence" value="ECO:0007669"/>
    <property type="project" value="InterPro"/>
</dbReference>
<feature type="non-terminal residue" evidence="2">
    <location>
        <position position="250"/>
    </location>
</feature>
<accession>A0A939FF87</accession>
<evidence type="ECO:0000259" key="1">
    <source>
        <dbReference type="SMART" id="SM01016"/>
    </source>
</evidence>
<dbReference type="GO" id="GO:0005524">
    <property type="term" value="F:ATP binding"/>
    <property type="evidence" value="ECO:0007669"/>
    <property type="project" value="InterPro"/>
</dbReference>
<dbReference type="GO" id="GO:0005737">
    <property type="term" value="C:cytoplasm"/>
    <property type="evidence" value="ECO:0007669"/>
    <property type="project" value="InterPro"/>
</dbReference>
<feature type="domain" description="Arginyl tRNA synthetase N-terminal" evidence="1">
    <location>
        <begin position="4"/>
        <end position="95"/>
    </location>
</feature>
<keyword evidence="2" id="KW-0436">Ligase</keyword>
<dbReference type="EMBL" id="JAFLRJ010000492">
    <property type="protein sequence ID" value="MBO0517076.1"/>
    <property type="molecule type" value="Genomic_DNA"/>
</dbReference>
<protein>
    <submittedName>
        <fullName evidence="2">Arginine--tRNA ligase</fullName>
    </submittedName>
</protein>
<sequence length="250" mass="25900">MTPADLSRTVVRAVRTAVDEGALRVAVPESVEVGRPRPGGQGDYATNAALQLAGPAGMPPRAVAEALRERIARIAGAAGIRTVEITGPGFLNFTLAGDGSAELVRTVLAQGRGYGHGDALAGTDVPLAPADEPRAAVVTDAVIRLLRSQGAHATLTPGAPEALRVVPLPAGAGDVVARIGADAARWGMLRPAAHDHPTTGDELLIQRESNPLFRIRYARARSLALTRNAHDLGFRSSYEGIADTTAPALL</sequence>
<dbReference type="Gene3D" id="3.30.1360.70">
    <property type="entry name" value="Arginyl tRNA synthetase N-terminal domain"/>
    <property type="match status" value="1"/>
</dbReference>
<dbReference type="AlphaFoldDB" id="A0A939FF87"/>
<dbReference type="InterPro" id="IPR036695">
    <property type="entry name" value="Arg-tRNA-synth_N_sf"/>
</dbReference>
<dbReference type="Pfam" id="PF03485">
    <property type="entry name" value="Arg_tRNA_synt_N"/>
    <property type="match status" value="1"/>
</dbReference>
<dbReference type="GO" id="GO:0006420">
    <property type="term" value="P:arginyl-tRNA aminoacylation"/>
    <property type="evidence" value="ECO:0007669"/>
    <property type="project" value="InterPro"/>
</dbReference>
<dbReference type="SMART" id="SM01016">
    <property type="entry name" value="Arg_tRNA_synt_N"/>
    <property type="match status" value="1"/>
</dbReference>
<dbReference type="Proteomes" id="UP000664167">
    <property type="component" value="Unassembled WGS sequence"/>
</dbReference>
<dbReference type="InterPro" id="IPR005148">
    <property type="entry name" value="Arg-tRNA-synth_N"/>
</dbReference>
<reference evidence="2" key="1">
    <citation type="submission" date="2021-03" db="EMBL/GenBank/DDBJ databases">
        <title>Streptomyces poriferae sp. nov., a novel marine sponge-derived Actinobacteria species with anti-MRSA activity.</title>
        <authorList>
            <person name="Sandoval-Powers M."/>
            <person name="Kralova S."/>
            <person name="Nguyen G.-S."/>
            <person name="Fawwal D."/>
            <person name="Degnes K."/>
            <person name="Klinkenberg G."/>
            <person name="Sletta H."/>
            <person name="Wentzel A."/>
            <person name="Liles M.R."/>
        </authorList>
    </citation>
    <scope>NUCLEOTIDE SEQUENCE</scope>
    <source>
        <strain evidence="2">DSM 41794</strain>
    </source>
</reference>
<gene>
    <name evidence="2" type="ORF">J0695_35730</name>
</gene>
<dbReference type="RefSeq" id="WP_206968937.1">
    <property type="nucleotide sequence ID" value="NZ_JAFLRJ010000492.1"/>
</dbReference>
<evidence type="ECO:0000313" key="3">
    <source>
        <dbReference type="Proteomes" id="UP000664167"/>
    </source>
</evidence>
<keyword evidence="3" id="KW-1185">Reference proteome</keyword>
<organism evidence="2 3">
    <name type="scientific">Streptomyces beijiangensis</name>
    <dbReference type="NCBI Taxonomy" id="163361"/>
    <lineage>
        <taxon>Bacteria</taxon>
        <taxon>Bacillati</taxon>
        <taxon>Actinomycetota</taxon>
        <taxon>Actinomycetes</taxon>
        <taxon>Kitasatosporales</taxon>
        <taxon>Streptomycetaceae</taxon>
        <taxon>Streptomyces</taxon>
    </lineage>
</organism>
<comment type="caution">
    <text evidence="2">The sequence shown here is derived from an EMBL/GenBank/DDBJ whole genome shotgun (WGS) entry which is preliminary data.</text>
</comment>